<gene>
    <name evidence="5" type="ORF">NAEGRDRAFT_62082</name>
</gene>
<dbReference type="SUPFAM" id="SSF51735">
    <property type="entry name" value="NAD(P)-binding Rossmann-fold domains"/>
    <property type="match status" value="1"/>
</dbReference>
<evidence type="ECO:0000259" key="3">
    <source>
        <dbReference type="Pfam" id="PF01958"/>
    </source>
</evidence>
<dbReference type="GO" id="GO:0009435">
    <property type="term" value="P:NAD+ biosynthetic process"/>
    <property type="evidence" value="ECO:0007669"/>
    <property type="project" value="InterPro"/>
</dbReference>
<evidence type="ECO:0000313" key="5">
    <source>
        <dbReference type="EMBL" id="EFC50232.1"/>
    </source>
</evidence>
<dbReference type="VEuPathDB" id="AmoebaDB:NAEGRDRAFT_62082"/>
<name>D2UZW1_NAEGR</name>
<dbReference type="InParanoid" id="D2UZW1"/>
<dbReference type="Pfam" id="PF01958">
    <property type="entry name" value="Asp_DH_C"/>
    <property type="match status" value="1"/>
</dbReference>
<dbReference type="KEGG" id="ngr:NAEGRDRAFT_62082"/>
<dbReference type="eggNOG" id="ENOG502QVGC">
    <property type="taxonomic scope" value="Eukaryota"/>
</dbReference>
<feature type="domain" description="Aspartate dehydrogenase" evidence="3">
    <location>
        <begin position="178"/>
        <end position="262"/>
    </location>
</feature>
<dbReference type="InterPro" id="IPR005106">
    <property type="entry name" value="Asp/hSer_DH_NAD-bd"/>
</dbReference>
<dbReference type="OMA" id="KHPTSFK"/>
<feature type="domain" description="Aspartate/homoserine dehydrogenase NAD-binding" evidence="4">
    <location>
        <begin position="12"/>
        <end position="121"/>
    </location>
</feature>
<organism evidence="6">
    <name type="scientific">Naegleria gruberi</name>
    <name type="common">Amoeba</name>
    <dbReference type="NCBI Taxonomy" id="5762"/>
    <lineage>
        <taxon>Eukaryota</taxon>
        <taxon>Discoba</taxon>
        <taxon>Heterolobosea</taxon>
        <taxon>Tetramitia</taxon>
        <taxon>Eutetramitia</taxon>
        <taxon>Vahlkampfiidae</taxon>
        <taxon>Naegleria</taxon>
    </lineage>
</organism>
<reference evidence="5 6" key="1">
    <citation type="journal article" date="2010" name="Cell">
        <title>The genome of Naegleria gruberi illuminates early eukaryotic versatility.</title>
        <authorList>
            <person name="Fritz-Laylin L.K."/>
            <person name="Prochnik S.E."/>
            <person name="Ginger M.L."/>
            <person name="Dacks J.B."/>
            <person name="Carpenter M.L."/>
            <person name="Field M.C."/>
            <person name="Kuo A."/>
            <person name="Paredez A."/>
            <person name="Chapman J."/>
            <person name="Pham J."/>
            <person name="Shu S."/>
            <person name="Neupane R."/>
            <person name="Cipriano M."/>
            <person name="Mancuso J."/>
            <person name="Tu H."/>
            <person name="Salamov A."/>
            <person name="Lindquist E."/>
            <person name="Shapiro H."/>
            <person name="Lucas S."/>
            <person name="Grigoriev I.V."/>
            <person name="Cande W.Z."/>
            <person name="Fulton C."/>
            <person name="Rokhsar D.S."/>
            <person name="Dawson S.C."/>
        </authorList>
    </citation>
    <scope>NUCLEOTIDE SEQUENCE [LARGE SCALE GENOMIC DNA]</scope>
    <source>
        <strain evidence="5 6">NEG-M</strain>
    </source>
</reference>
<comment type="similarity">
    <text evidence="1">Belongs to the L-aspartate dehydrogenase family.</text>
</comment>
<protein>
    <recommendedName>
        <fullName evidence="2">Aspartate dehydrogenase domain-containing protein</fullName>
    </recommendedName>
</protein>
<proteinExistence type="inferred from homology"/>
<dbReference type="AlphaFoldDB" id="D2UZW1"/>
<dbReference type="EMBL" id="GG738846">
    <property type="protein sequence ID" value="EFC50232.1"/>
    <property type="molecule type" value="Genomic_DNA"/>
</dbReference>
<dbReference type="PANTHER" id="PTHR31873">
    <property type="entry name" value="L-ASPARTATE DEHYDROGENASE-RELATED"/>
    <property type="match status" value="1"/>
</dbReference>
<dbReference type="InterPro" id="IPR036291">
    <property type="entry name" value="NAD(P)-bd_dom_sf"/>
</dbReference>
<dbReference type="RefSeq" id="XP_002682976.1">
    <property type="nucleotide sequence ID" value="XM_002682930.1"/>
</dbReference>
<dbReference type="OrthoDB" id="4310724at2759"/>
<evidence type="ECO:0000313" key="6">
    <source>
        <dbReference type="Proteomes" id="UP000006671"/>
    </source>
</evidence>
<dbReference type="GeneID" id="8862984"/>
<dbReference type="Pfam" id="PF03447">
    <property type="entry name" value="NAD_binding_3"/>
    <property type="match status" value="1"/>
</dbReference>
<dbReference type="GO" id="GO:0033735">
    <property type="term" value="F:aspartate dehydrogenase [NAD(P)+] activity"/>
    <property type="evidence" value="ECO:0007669"/>
    <property type="project" value="InterPro"/>
</dbReference>
<evidence type="ECO:0000256" key="1">
    <source>
        <dbReference type="ARBA" id="ARBA00008331"/>
    </source>
</evidence>
<dbReference type="GO" id="GO:0050661">
    <property type="term" value="F:NADP binding"/>
    <property type="evidence" value="ECO:0007669"/>
    <property type="project" value="InterPro"/>
</dbReference>
<dbReference type="PANTHER" id="PTHR31873:SF6">
    <property type="entry name" value="ASPARTATE DEHYDROGENASE DOMAIN-CONTAINING PROTEIN"/>
    <property type="match status" value="1"/>
</dbReference>
<accession>D2UZW1</accession>
<dbReference type="Proteomes" id="UP000006671">
    <property type="component" value="Unassembled WGS sequence"/>
</dbReference>
<dbReference type="SUPFAM" id="SSF55347">
    <property type="entry name" value="Glyceraldehyde-3-phosphate dehydrogenase-like, C-terminal domain"/>
    <property type="match status" value="1"/>
</dbReference>
<keyword evidence="6" id="KW-1185">Reference proteome</keyword>
<dbReference type="InterPro" id="IPR002811">
    <property type="entry name" value="Asp_DH"/>
</dbReference>
<dbReference type="Gene3D" id="3.40.50.720">
    <property type="entry name" value="NAD(P)-binding Rossmann-like Domain"/>
    <property type="match status" value="1"/>
</dbReference>
<evidence type="ECO:0000256" key="2">
    <source>
        <dbReference type="ARBA" id="ARBA00020169"/>
    </source>
</evidence>
<dbReference type="Gene3D" id="3.30.360.10">
    <property type="entry name" value="Dihydrodipicolinate Reductase, domain 2"/>
    <property type="match status" value="1"/>
</dbReference>
<sequence>MSDNKTRVGIVGYGLLGQFLVDKILNDERASKKFEIAFVWNRTFDKVLEDKQLKSEWHLDNLDNFKEKNPNIIVEVAHPNIIVEYGSKFLSCCDLFVGSPTAFADINVEEEIRSIAKTSTNGCYIASGALWGSLDIQKMGMLGSLKGLTVTMKKHPASMKLTTSEMQEKLQISLNDPTKEYVIYEGPVRPLCPIAPNNVNTMAVASLAAENLGFDLVKARLVADSRLESHIIDIEVEGPNGFSVMTSRINPAKVGAVTGQATYNSFLSSLLTAGGRGNGFHFC</sequence>
<evidence type="ECO:0000259" key="4">
    <source>
        <dbReference type="Pfam" id="PF03447"/>
    </source>
</evidence>
<dbReference type="STRING" id="5762.D2UZW1"/>